<feature type="compositionally biased region" description="Acidic residues" evidence="1">
    <location>
        <begin position="368"/>
        <end position="382"/>
    </location>
</feature>
<evidence type="ECO:0000256" key="1">
    <source>
        <dbReference type="SAM" id="MobiDB-lite"/>
    </source>
</evidence>
<feature type="compositionally biased region" description="Polar residues" evidence="1">
    <location>
        <begin position="929"/>
        <end position="945"/>
    </location>
</feature>
<feature type="compositionally biased region" description="Basic and acidic residues" evidence="1">
    <location>
        <begin position="419"/>
        <end position="434"/>
    </location>
</feature>
<feature type="compositionally biased region" description="Polar residues" evidence="1">
    <location>
        <begin position="967"/>
        <end position="985"/>
    </location>
</feature>
<dbReference type="STRING" id="98765.A0A2R6QET5"/>
<feature type="compositionally biased region" description="Basic and acidic residues" evidence="1">
    <location>
        <begin position="580"/>
        <end position="590"/>
    </location>
</feature>
<feature type="compositionally biased region" description="Low complexity" evidence="1">
    <location>
        <begin position="392"/>
        <end position="416"/>
    </location>
</feature>
<feature type="compositionally biased region" description="Low complexity" evidence="1">
    <location>
        <begin position="552"/>
        <end position="578"/>
    </location>
</feature>
<organism evidence="2 3">
    <name type="scientific">Hermanssonia centrifuga</name>
    <dbReference type="NCBI Taxonomy" id="98765"/>
    <lineage>
        <taxon>Eukaryota</taxon>
        <taxon>Fungi</taxon>
        <taxon>Dikarya</taxon>
        <taxon>Basidiomycota</taxon>
        <taxon>Agaricomycotina</taxon>
        <taxon>Agaricomycetes</taxon>
        <taxon>Polyporales</taxon>
        <taxon>Meruliaceae</taxon>
        <taxon>Hermanssonia</taxon>
    </lineage>
</organism>
<feature type="compositionally biased region" description="Basic and acidic residues" evidence="1">
    <location>
        <begin position="891"/>
        <end position="914"/>
    </location>
</feature>
<comment type="caution">
    <text evidence="2">The sequence shown here is derived from an EMBL/GenBank/DDBJ whole genome shotgun (WGS) entry which is preliminary data.</text>
</comment>
<feature type="compositionally biased region" description="Basic and acidic residues" evidence="1">
    <location>
        <begin position="1175"/>
        <end position="1189"/>
    </location>
</feature>
<feature type="compositionally biased region" description="Polar residues" evidence="1">
    <location>
        <begin position="617"/>
        <end position="638"/>
    </location>
</feature>
<feature type="region of interest" description="Disordered" evidence="1">
    <location>
        <begin position="862"/>
        <end position="1006"/>
    </location>
</feature>
<feature type="region of interest" description="Disordered" evidence="1">
    <location>
        <begin position="523"/>
        <end position="689"/>
    </location>
</feature>
<gene>
    <name evidence="2" type="ORF">PHLCEN_2v3644</name>
</gene>
<keyword evidence="3" id="KW-1185">Reference proteome</keyword>
<feature type="compositionally biased region" description="Low complexity" evidence="1">
    <location>
        <begin position="470"/>
        <end position="505"/>
    </location>
</feature>
<accession>A0A2R6QET5</accession>
<feature type="compositionally biased region" description="Low complexity" evidence="1">
    <location>
        <begin position="232"/>
        <end position="271"/>
    </location>
</feature>
<feature type="region of interest" description="Disordered" evidence="1">
    <location>
        <begin position="721"/>
        <end position="744"/>
    </location>
</feature>
<dbReference type="Proteomes" id="UP000186601">
    <property type="component" value="Unassembled WGS sequence"/>
</dbReference>
<feature type="region of interest" description="Disordered" evidence="1">
    <location>
        <begin position="1043"/>
        <end position="1125"/>
    </location>
</feature>
<evidence type="ECO:0000313" key="2">
    <source>
        <dbReference type="EMBL" id="PSS06586.1"/>
    </source>
</evidence>
<name>A0A2R6QET5_9APHY</name>
<feature type="compositionally biased region" description="Low complexity" evidence="1">
    <location>
        <begin position="290"/>
        <end position="315"/>
    </location>
</feature>
<feature type="region of interest" description="Disordered" evidence="1">
    <location>
        <begin position="1139"/>
        <end position="1218"/>
    </location>
</feature>
<feature type="compositionally biased region" description="Basic and acidic residues" evidence="1">
    <location>
        <begin position="457"/>
        <end position="469"/>
    </location>
</feature>
<dbReference type="OrthoDB" id="3358078at2759"/>
<feature type="compositionally biased region" description="Low complexity" evidence="1">
    <location>
        <begin position="95"/>
        <end position="112"/>
    </location>
</feature>
<feature type="compositionally biased region" description="Low complexity" evidence="1">
    <location>
        <begin position="23"/>
        <end position="37"/>
    </location>
</feature>
<evidence type="ECO:0000313" key="3">
    <source>
        <dbReference type="Proteomes" id="UP000186601"/>
    </source>
</evidence>
<feature type="compositionally biased region" description="Low complexity" evidence="1">
    <location>
        <begin position="1142"/>
        <end position="1157"/>
    </location>
</feature>
<feature type="region of interest" description="Disordered" evidence="1">
    <location>
        <begin position="449"/>
        <end position="511"/>
    </location>
</feature>
<feature type="region of interest" description="Disordered" evidence="1">
    <location>
        <begin position="15"/>
        <end position="434"/>
    </location>
</feature>
<protein>
    <submittedName>
        <fullName evidence="2">Uncharacterized protein</fullName>
    </submittedName>
</protein>
<proteinExistence type="predicted"/>
<feature type="compositionally biased region" description="Pro residues" evidence="1">
    <location>
        <begin position="70"/>
        <end position="81"/>
    </location>
</feature>
<feature type="compositionally biased region" description="Acidic residues" evidence="1">
    <location>
        <begin position="147"/>
        <end position="162"/>
    </location>
</feature>
<reference evidence="2 3" key="1">
    <citation type="submission" date="2018-02" db="EMBL/GenBank/DDBJ databases">
        <title>Genome sequence of the basidiomycete white-rot fungus Phlebia centrifuga.</title>
        <authorList>
            <person name="Granchi Z."/>
            <person name="Peng M."/>
            <person name="de Vries R.P."/>
            <person name="Hilden K."/>
            <person name="Makela M.R."/>
            <person name="Grigoriev I."/>
            <person name="Riley R."/>
        </authorList>
    </citation>
    <scope>NUCLEOTIDE SEQUENCE [LARGE SCALE GENOMIC DNA]</scope>
    <source>
        <strain evidence="2 3">FBCC195</strain>
    </source>
</reference>
<feature type="compositionally biased region" description="Polar residues" evidence="1">
    <location>
        <begin position="1111"/>
        <end position="1125"/>
    </location>
</feature>
<feature type="compositionally biased region" description="Polar residues" evidence="1">
    <location>
        <begin position="1094"/>
        <end position="1104"/>
    </location>
</feature>
<feature type="compositionally biased region" description="Basic and acidic residues" evidence="1">
    <location>
        <begin position="191"/>
        <end position="200"/>
    </location>
</feature>
<dbReference type="AlphaFoldDB" id="A0A2R6QET5"/>
<dbReference type="EMBL" id="MLYV02000360">
    <property type="protein sequence ID" value="PSS06586.1"/>
    <property type="molecule type" value="Genomic_DNA"/>
</dbReference>
<sequence>MSHACRDLLPTFILFSSPPTLPSPLTATRSSSSSSTPYPMPPRPSFTHKQRPLSAIYIGSLGSTSTASPPDLPRLPEPPDSNPGSPSGLPSPPATNSTGSGSNGDDSTNSGSVRKPRPFSTSDMYNGSRNWSPADSRNGGSSRTNFSDDEDDQNNRDIDEDDTARLNLLRRRSAARPAPADNMSALQRVKSLTERNRMVLDKLSSISRHGSPVPGSSAKAPTRSPFSPPNAPSSSTSAATSSRISTPSRLSSSRARPLSLQTQSQLPSTSSKLPEPAHSGSETERESTHTHTYTHSYSSSDSLSGTPTSAYAPPESIRPRRISAPSSPTKSSRRNEETARDPSPGPSRTPRKRASMAVSASDVRRDAGDEDEDRGALDEDEDRGALDERDVTAAALAAVASSRRSPSTASRRNPTRQPLPREFRELDRRSDGKKVSCFAIAASVVNNEMALQSEPSTPHHERFQSDRRSPSPSSSRRPPASTSTLPAPPTSIQRSPRRPTSTRYSTVRELTRKHQTRWLSEDLSASVDADAEDDVSGRSNVNPGSGRKQTQRFGSSESPFGPSGGRSLLGEGLRAAGLTKRRESNFKDGETGDVFSNGHEPYTPSNSFVIPPRRTRSTGASSVVNGQNGWEQQNQAGPSSRGIGESTRRETRTPAPQRNGVYATPTTRPGTSMAALHHETPSTVPPRSLRGYRSTYGLERQMSSSTVASEEVLDFPTPDHPHGRIQPSPFTPAHRSTAGESHSEHRKLMLDALSMFESHLSRLPPMGQTTTSTIPEVFHNSQTLVRSLDRLNDLLRGSTSRALEAQIEAEVEDLGGIKNGELVELWSSVGSEHREHLRLSDEIVRTMTQFLLGVGRVLREASAAPSARGVSIDEDFTRRPSPEVTSTGTTSDKRSSDGRQSRETRRSWDPRDSATSRALTRLASRERTSASGGSRPTSSTHPLTRSSAASSSEGRSIVDDNVERTYTPPTIRNSITLIPSSSNRRLYTPRDQRTASDPVTSPAGLTLMSSVDSQTTLHAYEPSPTPASRQGLQVHLRTRTLPPLAIPPSLPTLLSESLLNRDSTPGTDRSERRKFSTNSTATVRAEFPPVIKPPNTTTAVTTSPAEFGGNFSRTDSANSMRSNGVTFSRPSTISVSTLSGLQQQNSSQIIRQRSNSSTLEEPSPISVRSPMSGSETERPRTLGLRDRMSLDGPRPAIGSGSASRASTLTSRRERRRTITDIFAQAQA</sequence>
<feature type="compositionally biased region" description="Polar residues" evidence="1">
    <location>
        <begin position="119"/>
        <end position="145"/>
    </location>
</feature>